<keyword evidence="2" id="KW-0604">Photosystem II</keyword>
<sequence>MKNLFITFLLFSFFSLSSKAQWLRQNINTTASFRTVHALSDKNVWISGSKGTVLRTIDGGQNWQVINVPNAEKLDFRDIYAFNEKEAIIVSAGEASEGAAKIYRTDDAGQTWNLVFQTEDKGVFFDGIDFWDKNTGLVFSDPVAGHWFLLKTKDAGKTWERLIPTALPANKGTEAAFAASGTSMITVGKKQAYICTGGAESARVFRTLNQGQTWEAIDTPVPAGKASGLFGMKFWDNQHGVAVGGDYLEVEKDLPNVLVTADAGKTWQLKANTNPAGLKEGVGIWQKKIIIAVGPSGTSYSKDFGKSWIMIDKTPFHAISIVGNSVWAVGGKGTVARLNTDFLK</sequence>
<dbReference type="PANTHER" id="PTHR47199">
    <property type="entry name" value="PHOTOSYSTEM II STABILITY/ASSEMBLY FACTOR HCF136, CHLOROPLASTIC"/>
    <property type="match status" value="1"/>
</dbReference>
<name>A0ABT6YBJ2_9BACT</name>
<gene>
    <name evidence="5" type="ORF">QM524_16475</name>
</gene>
<evidence type="ECO:0000256" key="1">
    <source>
        <dbReference type="ARBA" id="ARBA00022531"/>
    </source>
</evidence>
<feature type="signal peptide" evidence="3">
    <location>
        <begin position="1"/>
        <end position="20"/>
    </location>
</feature>
<dbReference type="Pfam" id="PF14870">
    <property type="entry name" value="PSII_BNR"/>
    <property type="match status" value="1"/>
</dbReference>
<reference evidence="5 6" key="1">
    <citation type="submission" date="2023-05" db="EMBL/GenBank/DDBJ databases">
        <title>Novel species of genus Flectobacillus isolated from stream in China.</title>
        <authorList>
            <person name="Lu H."/>
        </authorList>
    </citation>
    <scope>NUCLEOTIDE SEQUENCE [LARGE SCALE GENOMIC DNA]</scope>
    <source>
        <strain evidence="5 6">KCTC 42575</strain>
    </source>
</reference>
<evidence type="ECO:0000313" key="5">
    <source>
        <dbReference type="EMBL" id="MDI9860814.1"/>
    </source>
</evidence>
<feature type="chain" id="PRO_5046513863" evidence="3">
    <location>
        <begin position="21"/>
        <end position="344"/>
    </location>
</feature>
<feature type="domain" description="Photosynthesis system II assembly factor Ycf48/Hcf136-like" evidence="4">
    <location>
        <begin position="18"/>
        <end position="113"/>
    </location>
</feature>
<dbReference type="Gene3D" id="2.130.10.10">
    <property type="entry name" value="YVTN repeat-like/Quinoprotein amine dehydrogenase"/>
    <property type="match status" value="2"/>
</dbReference>
<dbReference type="Proteomes" id="UP001236507">
    <property type="component" value="Unassembled WGS sequence"/>
</dbReference>
<accession>A0ABT6YBJ2</accession>
<organism evidence="5 6">
    <name type="scientific">Flectobacillus roseus</name>
    <dbReference type="NCBI Taxonomy" id="502259"/>
    <lineage>
        <taxon>Bacteria</taxon>
        <taxon>Pseudomonadati</taxon>
        <taxon>Bacteroidota</taxon>
        <taxon>Cytophagia</taxon>
        <taxon>Cytophagales</taxon>
        <taxon>Flectobacillaceae</taxon>
        <taxon>Flectobacillus</taxon>
    </lineage>
</organism>
<keyword evidence="3" id="KW-0732">Signal</keyword>
<evidence type="ECO:0000256" key="2">
    <source>
        <dbReference type="ARBA" id="ARBA00023276"/>
    </source>
</evidence>
<dbReference type="InterPro" id="IPR015943">
    <property type="entry name" value="WD40/YVTN_repeat-like_dom_sf"/>
</dbReference>
<dbReference type="SUPFAM" id="SSF110296">
    <property type="entry name" value="Oligoxyloglucan reducing end-specific cellobiohydrolase"/>
    <property type="match status" value="1"/>
</dbReference>
<keyword evidence="6" id="KW-1185">Reference proteome</keyword>
<evidence type="ECO:0000313" key="6">
    <source>
        <dbReference type="Proteomes" id="UP001236507"/>
    </source>
</evidence>
<keyword evidence="1" id="KW-0602">Photosynthesis</keyword>
<comment type="caution">
    <text evidence="5">The sequence shown here is derived from an EMBL/GenBank/DDBJ whole genome shotgun (WGS) entry which is preliminary data.</text>
</comment>
<evidence type="ECO:0000256" key="3">
    <source>
        <dbReference type="SAM" id="SignalP"/>
    </source>
</evidence>
<dbReference type="InterPro" id="IPR028203">
    <property type="entry name" value="PSII_CF48-like_dom"/>
</dbReference>
<dbReference type="PANTHER" id="PTHR47199:SF2">
    <property type="entry name" value="PHOTOSYSTEM II STABILITY_ASSEMBLY FACTOR HCF136, CHLOROPLASTIC"/>
    <property type="match status" value="1"/>
</dbReference>
<evidence type="ECO:0000259" key="4">
    <source>
        <dbReference type="Pfam" id="PF14870"/>
    </source>
</evidence>
<dbReference type="EMBL" id="JASHIF010000014">
    <property type="protein sequence ID" value="MDI9860814.1"/>
    <property type="molecule type" value="Genomic_DNA"/>
</dbReference>
<dbReference type="RefSeq" id="WP_283345417.1">
    <property type="nucleotide sequence ID" value="NZ_JASHIF010000014.1"/>
</dbReference>
<proteinExistence type="predicted"/>
<protein>
    <submittedName>
        <fullName evidence="5">YCF48-related protein</fullName>
    </submittedName>
</protein>